<dbReference type="InterPro" id="IPR037066">
    <property type="entry name" value="Plug_dom_sf"/>
</dbReference>
<evidence type="ECO:0000256" key="7">
    <source>
        <dbReference type="ARBA" id="ARBA00023077"/>
    </source>
</evidence>
<evidence type="ECO:0000259" key="14">
    <source>
        <dbReference type="Pfam" id="PF07715"/>
    </source>
</evidence>
<evidence type="ECO:0000256" key="11">
    <source>
        <dbReference type="RuleBase" id="RU003357"/>
    </source>
</evidence>
<dbReference type="CDD" id="cd01347">
    <property type="entry name" value="ligand_gated_channel"/>
    <property type="match status" value="1"/>
</dbReference>
<accession>A0ABW3T376</accession>
<dbReference type="Gene3D" id="2.40.170.20">
    <property type="entry name" value="TonB-dependent receptor, beta-barrel domain"/>
    <property type="match status" value="1"/>
</dbReference>
<comment type="similarity">
    <text evidence="10 11">Belongs to the TonB-dependent receptor family.</text>
</comment>
<dbReference type="PROSITE" id="PS51257">
    <property type="entry name" value="PROKAR_LIPOPROTEIN"/>
    <property type="match status" value="1"/>
</dbReference>
<sequence length="650" mass="69062">MKTVLISTTALIASCAWVPAFADDQVAPAPDVADAAVSELIVTATRSAQDPSRIGQAVSVIDAGDLKRAQAVGLTEVLAATPGVSFSRNGGLGASTALRIRGAETGQTVVVIDGVKLNDPSSTDAGFNFANLFVGDVARIEILRGAQSTLWGSQAIGGVINIVTAAPTKAFEGQVSAEGGSRDSGAVRAAVGGVADRLTWRLAANQLTTSGVSSYAKGAEKDGYRNTGLSGRATLAITDNVSADLRAVWTKGRNEFDGFPAPLYSFADDPEYGETKELVAYAGLNVALADGRLKNRVAFGYTTTDRDNFDPSQAVTTRTFDARGENRRWEYQGSFAFTETWSAAFGLESERAEMRTASPSAFAPNPTPSRAKAQLDAVYAQMIGEVAPGLTLTAGLRRDSHDTFGDHTLGQLAAAWALNDGATVLRASWGQGFKAPTLYQLFSDYGNSGLSPEEADSWDAGVEHNIGRLKVQATWFSRDTDNQIDFVSCTGTSTEALCFKTGARRFGYYDNVAHTKAKGLELSAAADLGGTKIAANYTWTDTENAAPGANQGKKLARRPDQQANLTVDRDWGNKLSTGLSVRYVGASYDNAANTYRMSPYTLVDLRAAYAVTESVEIHGRIENLLDDHYETTRNYGSIGRGAFIGVRANF</sequence>
<evidence type="ECO:0000259" key="13">
    <source>
        <dbReference type="Pfam" id="PF00593"/>
    </source>
</evidence>
<keyword evidence="15" id="KW-0675">Receptor</keyword>
<evidence type="ECO:0000256" key="2">
    <source>
        <dbReference type="ARBA" id="ARBA00022448"/>
    </source>
</evidence>
<keyword evidence="7 11" id="KW-0798">TonB box</keyword>
<evidence type="ECO:0000313" key="15">
    <source>
        <dbReference type="EMBL" id="MFD1191617.1"/>
    </source>
</evidence>
<feature type="domain" description="TonB-dependent receptor-like beta-barrel" evidence="13">
    <location>
        <begin position="247"/>
        <end position="624"/>
    </location>
</feature>
<reference evidence="16" key="1">
    <citation type="journal article" date="2019" name="Int. J. Syst. Evol. Microbiol.">
        <title>The Global Catalogue of Microorganisms (GCM) 10K type strain sequencing project: providing services to taxonomists for standard genome sequencing and annotation.</title>
        <authorList>
            <consortium name="The Broad Institute Genomics Platform"/>
            <consortium name="The Broad Institute Genome Sequencing Center for Infectious Disease"/>
            <person name="Wu L."/>
            <person name="Ma J."/>
        </authorList>
    </citation>
    <scope>NUCLEOTIDE SEQUENCE [LARGE SCALE GENOMIC DNA]</scope>
    <source>
        <strain evidence="16">CCUG 55074</strain>
    </source>
</reference>
<evidence type="ECO:0000313" key="16">
    <source>
        <dbReference type="Proteomes" id="UP001597216"/>
    </source>
</evidence>
<protein>
    <submittedName>
        <fullName evidence="15">TonB-dependent receptor plug domain-containing protein</fullName>
    </submittedName>
</protein>
<keyword evidence="4 10" id="KW-0812">Transmembrane</keyword>
<dbReference type="Proteomes" id="UP001597216">
    <property type="component" value="Unassembled WGS sequence"/>
</dbReference>
<proteinExistence type="inferred from homology"/>
<keyword evidence="16" id="KW-1185">Reference proteome</keyword>
<evidence type="ECO:0000256" key="6">
    <source>
        <dbReference type="ARBA" id="ARBA00023065"/>
    </source>
</evidence>
<dbReference type="EMBL" id="JBHTLQ010000031">
    <property type="protein sequence ID" value="MFD1191617.1"/>
    <property type="molecule type" value="Genomic_DNA"/>
</dbReference>
<evidence type="ECO:0000256" key="5">
    <source>
        <dbReference type="ARBA" id="ARBA00022729"/>
    </source>
</evidence>
<evidence type="ECO:0000256" key="12">
    <source>
        <dbReference type="SAM" id="SignalP"/>
    </source>
</evidence>
<name>A0ABW3T376_9CAUL</name>
<dbReference type="RefSeq" id="WP_377353966.1">
    <property type="nucleotide sequence ID" value="NZ_JBHTLQ010000031.1"/>
</dbReference>
<dbReference type="Pfam" id="PF00593">
    <property type="entry name" value="TonB_dep_Rec_b-barrel"/>
    <property type="match status" value="1"/>
</dbReference>
<evidence type="ECO:0000256" key="4">
    <source>
        <dbReference type="ARBA" id="ARBA00022692"/>
    </source>
</evidence>
<gene>
    <name evidence="15" type="ORF">ACFQ27_13595</name>
</gene>
<dbReference type="PANTHER" id="PTHR30069:SF53">
    <property type="entry name" value="COLICIN I RECEPTOR-RELATED"/>
    <property type="match status" value="1"/>
</dbReference>
<keyword evidence="6" id="KW-0406">Ion transport</keyword>
<dbReference type="InterPro" id="IPR012910">
    <property type="entry name" value="Plug_dom"/>
</dbReference>
<dbReference type="Pfam" id="PF07715">
    <property type="entry name" value="Plug"/>
    <property type="match status" value="1"/>
</dbReference>
<evidence type="ECO:0000256" key="3">
    <source>
        <dbReference type="ARBA" id="ARBA00022452"/>
    </source>
</evidence>
<evidence type="ECO:0000256" key="1">
    <source>
        <dbReference type="ARBA" id="ARBA00004571"/>
    </source>
</evidence>
<dbReference type="InterPro" id="IPR000531">
    <property type="entry name" value="Beta-barrel_TonB"/>
</dbReference>
<dbReference type="InterPro" id="IPR039426">
    <property type="entry name" value="TonB-dep_rcpt-like"/>
</dbReference>
<dbReference type="SUPFAM" id="SSF56935">
    <property type="entry name" value="Porins"/>
    <property type="match status" value="1"/>
</dbReference>
<organism evidence="15 16">
    <name type="scientific">Phenylobacterium conjunctum</name>
    <dbReference type="NCBI Taxonomy" id="1298959"/>
    <lineage>
        <taxon>Bacteria</taxon>
        <taxon>Pseudomonadati</taxon>
        <taxon>Pseudomonadota</taxon>
        <taxon>Alphaproteobacteria</taxon>
        <taxon>Caulobacterales</taxon>
        <taxon>Caulobacteraceae</taxon>
        <taxon>Phenylobacterium</taxon>
    </lineage>
</organism>
<keyword evidence="5 12" id="KW-0732">Signal</keyword>
<keyword evidence="9 10" id="KW-0998">Cell outer membrane</keyword>
<feature type="domain" description="TonB-dependent receptor plug" evidence="14">
    <location>
        <begin position="53"/>
        <end position="159"/>
    </location>
</feature>
<dbReference type="PANTHER" id="PTHR30069">
    <property type="entry name" value="TONB-DEPENDENT OUTER MEMBRANE RECEPTOR"/>
    <property type="match status" value="1"/>
</dbReference>
<evidence type="ECO:0000256" key="10">
    <source>
        <dbReference type="PROSITE-ProRule" id="PRU01360"/>
    </source>
</evidence>
<keyword evidence="2 10" id="KW-0813">Transport</keyword>
<evidence type="ECO:0000256" key="9">
    <source>
        <dbReference type="ARBA" id="ARBA00023237"/>
    </source>
</evidence>
<keyword evidence="3 10" id="KW-1134">Transmembrane beta strand</keyword>
<evidence type="ECO:0000256" key="8">
    <source>
        <dbReference type="ARBA" id="ARBA00023136"/>
    </source>
</evidence>
<feature type="chain" id="PRO_5047265967" evidence="12">
    <location>
        <begin position="23"/>
        <end position="650"/>
    </location>
</feature>
<comment type="subcellular location">
    <subcellularLocation>
        <location evidence="1 10">Cell outer membrane</location>
        <topology evidence="1 10">Multi-pass membrane protein</topology>
    </subcellularLocation>
</comment>
<keyword evidence="8 10" id="KW-0472">Membrane</keyword>
<feature type="signal peptide" evidence="12">
    <location>
        <begin position="1"/>
        <end position="22"/>
    </location>
</feature>
<comment type="caution">
    <text evidence="15">The sequence shown here is derived from an EMBL/GenBank/DDBJ whole genome shotgun (WGS) entry which is preliminary data.</text>
</comment>
<dbReference type="PROSITE" id="PS52016">
    <property type="entry name" value="TONB_DEPENDENT_REC_3"/>
    <property type="match status" value="1"/>
</dbReference>
<dbReference type="InterPro" id="IPR036942">
    <property type="entry name" value="Beta-barrel_TonB_sf"/>
</dbReference>
<dbReference type="Gene3D" id="2.170.130.10">
    <property type="entry name" value="TonB-dependent receptor, plug domain"/>
    <property type="match status" value="1"/>
</dbReference>